<dbReference type="InterPro" id="IPR015883">
    <property type="entry name" value="Glyco_hydro_20_cat"/>
</dbReference>
<dbReference type="EMBL" id="JAVRER010000002">
    <property type="protein sequence ID" value="MDT0414179.1"/>
    <property type="molecule type" value="Genomic_DNA"/>
</dbReference>
<evidence type="ECO:0000256" key="4">
    <source>
        <dbReference type="PIRSR" id="PIRSR625705-1"/>
    </source>
</evidence>
<feature type="domain" description="Glycoside hydrolase family 20 catalytic" evidence="7">
    <location>
        <begin position="214"/>
        <end position="540"/>
    </location>
</feature>
<evidence type="ECO:0000256" key="2">
    <source>
        <dbReference type="ARBA" id="ARBA00022801"/>
    </source>
</evidence>
<feature type="domain" description="Beta-hexosaminidase bacterial type N-terminal" evidence="8">
    <location>
        <begin position="77"/>
        <end position="207"/>
    </location>
</feature>
<reference evidence="10" key="1">
    <citation type="submission" date="2023-07" db="EMBL/GenBank/DDBJ databases">
        <title>30 novel species of actinomycetes from the DSMZ collection.</title>
        <authorList>
            <person name="Nouioui I."/>
        </authorList>
    </citation>
    <scope>NUCLEOTIDE SEQUENCE [LARGE SCALE GENOMIC DNA]</scope>
    <source>
        <strain evidence="10">DSM 41982</strain>
    </source>
</reference>
<dbReference type="Pfam" id="PF00728">
    <property type="entry name" value="Glyco_hydro_20"/>
    <property type="match status" value="1"/>
</dbReference>
<keyword evidence="6" id="KW-0812">Transmembrane</keyword>
<feature type="compositionally biased region" description="Basic and acidic residues" evidence="5">
    <location>
        <begin position="135"/>
        <end position="147"/>
    </location>
</feature>
<evidence type="ECO:0000256" key="6">
    <source>
        <dbReference type="SAM" id="Phobius"/>
    </source>
</evidence>
<dbReference type="Pfam" id="PF02838">
    <property type="entry name" value="Glyco_hydro_20b"/>
    <property type="match status" value="1"/>
</dbReference>
<name>A0ABD5DYJ8_9ACTN</name>
<dbReference type="SUPFAM" id="SSF55545">
    <property type="entry name" value="beta-N-acetylhexosaminidase-like domain"/>
    <property type="match status" value="1"/>
</dbReference>
<comment type="caution">
    <text evidence="9">The sequence shown here is derived from an EMBL/GenBank/DDBJ whole genome shotgun (WGS) entry which is preliminary data.</text>
</comment>
<dbReference type="Proteomes" id="UP001183607">
    <property type="component" value="Unassembled WGS sequence"/>
</dbReference>
<dbReference type="InterPro" id="IPR052764">
    <property type="entry name" value="GH20_Enzymes"/>
</dbReference>
<dbReference type="Gene3D" id="3.20.20.80">
    <property type="entry name" value="Glycosidases"/>
    <property type="match status" value="1"/>
</dbReference>
<dbReference type="RefSeq" id="WP_311676531.1">
    <property type="nucleotide sequence ID" value="NZ_JAVRER010000002.1"/>
</dbReference>
<feature type="region of interest" description="Disordered" evidence="5">
    <location>
        <begin position="135"/>
        <end position="162"/>
    </location>
</feature>
<evidence type="ECO:0000259" key="7">
    <source>
        <dbReference type="Pfam" id="PF00728"/>
    </source>
</evidence>
<comment type="similarity">
    <text evidence="1">Belongs to the glycosyl hydrolase 20 family.</text>
</comment>
<dbReference type="AlphaFoldDB" id="A0ABD5DYJ8"/>
<dbReference type="SUPFAM" id="SSF51445">
    <property type="entry name" value="(Trans)glycosidases"/>
    <property type="match status" value="1"/>
</dbReference>
<dbReference type="GO" id="GO:0004563">
    <property type="term" value="F:beta-N-acetylhexosaminidase activity"/>
    <property type="evidence" value="ECO:0007669"/>
    <property type="project" value="UniProtKB-ARBA"/>
</dbReference>
<dbReference type="Gene3D" id="3.30.379.10">
    <property type="entry name" value="Chitobiase/beta-hexosaminidase domain 2-like"/>
    <property type="match status" value="1"/>
</dbReference>
<dbReference type="PANTHER" id="PTHR43678">
    <property type="entry name" value="PUTATIVE (AFU_ORTHOLOGUE AFUA_2G00640)-RELATED"/>
    <property type="match status" value="1"/>
</dbReference>
<feature type="active site" description="Proton donor" evidence="4">
    <location>
        <position position="357"/>
    </location>
</feature>
<feature type="region of interest" description="Disordered" evidence="5">
    <location>
        <begin position="46"/>
        <end position="79"/>
    </location>
</feature>
<organism evidence="9 10">
    <name type="scientific">Streptomyces evansiae</name>
    <dbReference type="NCBI Taxonomy" id="3075535"/>
    <lineage>
        <taxon>Bacteria</taxon>
        <taxon>Bacillati</taxon>
        <taxon>Actinomycetota</taxon>
        <taxon>Actinomycetes</taxon>
        <taxon>Kitasatosporales</taxon>
        <taxon>Streptomycetaceae</taxon>
        <taxon>Streptomyces</taxon>
    </lineage>
</organism>
<feature type="compositionally biased region" description="Gly residues" evidence="5">
    <location>
        <begin position="148"/>
        <end position="160"/>
    </location>
</feature>
<evidence type="ECO:0000256" key="3">
    <source>
        <dbReference type="ARBA" id="ARBA00023295"/>
    </source>
</evidence>
<keyword evidence="2 9" id="KW-0378">Hydrolase</keyword>
<evidence type="ECO:0000313" key="10">
    <source>
        <dbReference type="Proteomes" id="UP001183607"/>
    </source>
</evidence>
<dbReference type="InterPro" id="IPR017853">
    <property type="entry name" value="GH"/>
</dbReference>
<dbReference type="CDD" id="cd06564">
    <property type="entry name" value="GH20_DspB_LnbB-like"/>
    <property type="match status" value="1"/>
</dbReference>
<dbReference type="GO" id="GO:0005975">
    <property type="term" value="P:carbohydrate metabolic process"/>
    <property type="evidence" value="ECO:0007669"/>
    <property type="project" value="UniProtKB-ARBA"/>
</dbReference>
<keyword evidence="6" id="KW-0472">Membrane</keyword>
<dbReference type="InterPro" id="IPR015882">
    <property type="entry name" value="HEX_bac_N"/>
</dbReference>
<keyword evidence="6" id="KW-1133">Transmembrane helix</keyword>
<accession>A0ABD5DYJ8</accession>
<evidence type="ECO:0000256" key="1">
    <source>
        <dbReference type="ARBA" id="ARBA00006285"/>
    </source>
</evidence>
<dbReference type="PANTHER" id="PTHR43678:SF1">
    <property type="entry name" value="BETA-N-ACETYLHEXOSAMINIDASE"/>
    <property type="match status" value="1"/>
</dbReference>
<evidence type="ECO:0000256" key="5">
    <source>
        <dbReference type="SAM" id="MobiDB-lite"/>
    </source>
</evidence>
<protein>
    <submittedName>
        <fullName evidence="9">Glycoside hydrolase family 20 protein</fullName>
    </submittedName>
</protein>
<keyword evidence="3" id="KW-0326">Glycosidase</keyword>
<dbReference type="PRINTS" id="PR00738">
    <property type="entry name" value="GLHYDRLASE20"/>
</dbReference>
<gene>
    <name evidence="9" type="ORF">RM574_01630</name>
</gene>
<feature type="transmembrane region" description="Helical" evidence="6">
    <location>
        <begin position="20"/>
        <end position="40"/>
    </location>
</feature>
<proteinExistence type="inferred from homology"/>
<dbReference type="InterPro" id="IPR029018">
    <property type="entry name" value="Hex-like_dom2"/>
</dbReference>
<sequence length="561" mass="60637">MADHRRQDFPDTGGRRRRAAWASIAALVVAAAVALGLTVWPGGDHGKDKGGSGAASSADALTVSPTPAASYPVAKPPRTIPSVRDFEAARGPGWKPAKSGRVLAGDDALADEAKLLAGELGMRYGGDADPRRGDVWLGLDKDAKGDGGDGGQSGDGGQGGDEAYTLRVAAGQARITAAGQDGVWWGTRTLKQAVRADGTAPEGTVRDRPAKPQRGFMLDIARKWYDEAWIKARIAEIADLKYNQFGLHFSDDQAFRVESSSHPEIVSAQHLTKAQVRSIVSYAAARHVTVVPEIDSPGHLGTVIKAHPKLQLRDAAGKPVEGAVDIGNPESARIVDDLLKEYASLFPGRWWHLGADEYQALVRSDPEASFPELAALARKRYGAKGRVQDLAEAWLNDRAKTVRDAREGRIARAWNDGFFAEGQVVADRKVEVVYWTGKELGARPPAAYLAEGRQVLNYNDEFLYYVLGQPNTFTYPTGQRIYESWTPRVLRGTSAVPASYDHLIEGGGFAVWGDFPNAQTPDQVATGIRMPLRALSEKLWPEAAKPSRSWTDFQALSRAIG</sequence>
<evidence type="ECO:0000259" key="8">
    <source>
        <dbReference type="Pfam" id="PF02838"/>
    </source>
</evidence>
<evidence type="ECO:0000313" key="9">
    <source>
        <dbReference type="EMBL" id="MDT0414179.1"/>
    </source>
</evidence>
<dbReference type="InterPro" id="IPR025705">
    <property type="entry name" value="Beta_hexosaminidase_sua/sub"/>
</dbReference>